<gene>
    <name evidence="2" type="ORF">AB6A40_006002</name>
</gene>
<organism evidence="2 3">
    <name type="scientific">Gnathostoma spinigerum</name>
    <dbReference type="NCBI Taxonomy" id="75299"/>
    <lineage>
        <taxon>Eukaryota</taxon>
        <taxon>Metazoa</taxon>
        <taxon>Ecdysozoa</taxon>
        <taxon>Nematoda</taxon>
        <taxon>Chromadorea</taxon>
        <taxon>Rhabditida</taxon>
        <taxon>Spirurina</taxon>
        <taxon>Gnathostomatomorpha</taxon>
        <taxon>Gnathostomatoidea</taxon>
        <taxon>Gnathostomatidae</taxon>
        <taxon>Gnathostoma</taxon>
    </lineage>
</organism>
<name>A0ABD6EHA7_9BILA</name>
<reference evidence="2 3" key="1">
    <citation type="submission" date="2024-08" db="EMBL/GenBank/DDBJ databases">
        <title>Gnathostoma spinigerum genome.</title>
        <authorList>
            <person name="Gonzalez-Bertolin B."/>
            <person name="Monzon S."/>
            <person name="Zaballos A."/>
            <person name="Jimenez P."/>
            <person name="Dekumyoy P."/>
            <person name="Varona S."/>
            <person name="Cuesta I."/>
            <person name="Sumanam S."/>
            <person name="Adisakwattana P."/>
            <person name="Gasser R.B."/>
            <person name="Hernandez-Gonzalez A."/>
            <person name="Young N.D."/>
            <person name="Perteguer M.J."/>
        </authorList>
    </citation>
    <scope>NUCLEOTIDE SEQUENCE [LARGE SCALE GENOMIC DNA]</scope>
    <source>
        <strain evidence="2">AL3</strain>
        <tissue evidence="2">Liver</tissue>
    </source>
</reference>
<comment type="caution">
    <text evidence="2">The sequence shown here is derived from an EMBL/GenBank/DDBJ whole genome shotgun (WGS) entry which is preliminary data.</text>
</comment>
<sequence>MCAQLTLVVVEMTNIIRQSWLNMTVLFPDAPLEWNSNVVPNAECVFWKLLTSDQHILLQFMNSKMLIHDGFERDEEVGSQMYRLQTSGIRRFDTPSPTLHSRDDDKSVPNIDDEASLQQ</sequence>
<dbReference type="AlphaFoldDB" id="A0ABD6EHA7"/>
<feature type="region of interest" description="Disordered" evidence="1">
    <location>
        <begin position="88"/>
        <end position="119"/>
    </location>
</feature>
<proteinExistence type="predicted"/>
<accession>A0ABD6EHA7</accession>
<evidence type="ECO:0000313" key="2">
    <source>
        <dbReference type="EMBL" id="MFH4979293.1"/>
    </source>
</evidence>
<evidence type="ECO:0000256" key="1">
    <source>
        <dbReference type="SAM" id="MobiDB-lite"/>
    </source>
</evidence>
<keyword evidence="3" id="KW-1185">Reference proteome</keyword>
<dbReference type="EMBL" id="JBGFUD010004028">
    <property type="protein sequence ID" value="MFH4979293.1"/>
    <property type="molecule type" value="Genomic_DNA"/>
</dbReference>
<protein>
    <submittedName>
        <fullName evidence="2">Uncharacterized protein</fullName>
    </submittedName>
</protein>
<dbReference type="Proteomes" id="UP001608902">
    <property type="component" value="Unassembled WGS sequence"/>
</dbReference>
<evidence type="ECO:0000313" key="3">
    <source>
        <dbReference type="Proteomes" id="UP001608902"/>
    </source>
</evidence>